<dbReference type="InterPro" id="IPR050248">
    <property type="entry name" value="Polysacc_deacetylase_ArnD"/>
</dbReference>
<protein>
    <recommendedName>
        <fullName evidence="1">NodB homology domain-containing protein</fullName>
    </recommendedName>
</protein>
<keyword evidence="3" id="KW-1185">Reference proteome</keyword>
<reference evidence="2 3" key="1">
    <citation type="submission" date="2023-02" db="EMBL/GenBank/DDBJ databases">
        <title>Oceanobacillus kimchii IFOP_LL358 isolated form Alexandrium catenella lab strain.</title>
        <authorList>
            <person name="Gajardo G."/>
            <person name="Ueki S."/>
            <person name="Maruyama F."/>
        </authorList>
    </citation>
    <scope>NUCLEOTIDE SEQUENCE [LARGE SCALE GENOMIC DNA]</scope>
    <source>
        <strain evidence="2 3">IFOP_LL358</strain>
    </source>
</reference>
<sequence>MFQRQDRMIALTFDDGPQPGPTNEILDILSENQARATFFVLGNIAIQHPDLTRRIVQEGHDIGVHSLSHPNFQETEIYEVYRELIDSTLLLEDLLGIPVKYVRPPYGFSTAEAQFLFDRIGLQSILWTYDTLDWEILDADVIAGNMLENIQPREIVLLHDIHPATAQAMRIAIPQLVDQGYELVTISEYLETQENTLS</sequence>
<evidence type="ECO:0000313" key="3">
    <source>
        <dbReference type="Proteomes" id="UP001275436"/>
    </source>
</evidence>
<dbReference type="Proteomes" id="UP001275436">
    <property type="component" value="Unassembled WGS sequence"/>
</dbReference>
<dbReference type="CDD" id="cd10917">
    <property type="entry name" value="CE4_NodB_like_6s_7s"/>
    <property type="match status" value="1"/>
</dbReference>
<evidence type="ECO:0000313" key="2">
    <source>
        <dbReference type="EMBL" id="GLO67017.1"/>
    </source>
</evidence>
<proteinExistence type="predicted"/>
<dbReference type="InterPro" id="IPR011330">
    <property type="entry name" value="Glyco_hydro/deAcase_b/a-brl"/>
</dbReference>
<comment type="caution">
    <text evidence="2">The sequence shown here is derived from an EMBL/GenBank/DDBJ whole genome shotgun (WGS) entry which is preliminary data.</text>
</comment>
<feature type="domain" description="NodB homology" evidence="1">
    <location>
        <begin position="7"/>
        <end position="184"/>
    </location>
</feature>
<accession>A0ABQ5TQR3</accession>
<dbReference type="EMBL" id="BSKO01000001">
    <property type="protein sequence ID" value="GLO67017.1"/>
    <property type="molecule type" value="Genomic_DNA"/>
</dbReference>
<organism evidence="2 3">
    <name type="scientific">Oceanobacillus kimchii</name>
    <dbReference type="NCBI Taxonomy" id="746691"/>
    <lineage>
        <taxon>Bacteria</taxon>
        <taxon>Bacillati</taxon>
        <taxon>Bacillota</taxon>
        <taxon>Bacilli</taxon>
        <taxon>Bacillales</taxon>
        <taxon>Bacillaceae</taxon>
        <taxon>Oceanobacillus</taxon>
    </lineage>
</organism>
<dbReference type="PROSITE" id="PS51677">
    <property type="entry name" value="NODB"/>
    <property type="match status" value="1"/>
</dbReference>
<evidence type="ECO:0000259" key="1">
    <source>
        <dbReference type="PROSITE" id="PS51677"/>
    </source>
</evidence>
<dbReference type="InterPro" id="IPR002509">
    <property type="entry name" value="NODB_dom"/>
</dbReference>
<dbReference type="RefSeq" id="WP_069685686.1">
    <property type="nucleotide sequence ID" value="NZ_CP183888.1"/>
</dbReference>
<gene>
    <name evidence="2" type="ORF">MACH08_28010</name>
</gene>
<dbReference type="SUPFAM" id="SSF88713">
    <property type="entry name" value="Glycoside hydrolase/deacetylase"/>
    <property type="match status" value="1"/>
</dbReference>
<name>A0ABQ5TQR3_9BACI</name>
<dbReference type="Pfam" id="PF01522">
    <property type="entry name" value="Polysacc_deac_1"/>
    <property type="match status" value="1"/>
</dbReference>
<dbReference type="Gene3D" id="3.20.20.370">
    <property type="entry name" value="Glycoside hydrolase/deacetylase"/>
    <property type="match status" value="1"/>
</dbReference>
<dbReference type="PANTHER" id="PTHR10587">
    <property type="entry name" value="GLYCOSYL TRANSFERASE-RELATED"/>
    <property type="match status" value="1"/>
</dbReference>